<proteinExistence type="predicted"/>
<dbReference type="SUPFAM" id="SSF56672">
    <property type="entry name" value="DNA/RNA polymerases"/>
    <property type="match status" value="1"/>
</dbReference>
<name>A0A3P9LM88_ORYLA</name>
<dbReference type="PROSITE" id="PS50878">
    <property type="entry name" value="RT_POL"/>
    <property type="match status" value="1"/>
</dbReference>
<feature type="domain" description="Reverse transcriptase" evidence="2">
    <location>
        <begin position="1"/>
        <end position="179"/>
    </location>
</feature>
<evidence type="ECO:0000313" key="3">
    <source>
        <dbReference type="Ensembl" id="ENSORLP00020021713.1"/>
    </source>
</evidence>
<keyword evidence="1" id="KW-0472">Membrane</keyword>
<sequence length="203" mass="23047">MEARAGSLSHLLGLVTLVHEIMLERLHNDNGLSGSFLRWFVSYFSGRSYKVCVDSLSSEAKILSCGVPQGSVLGPILFALYMIPLRLIIKFSNIFYHLYADDIQLYCSFGKNNYRNLSNLLDCLASIRVWLNDNHLLLNPNKTETIIFAPDDKIPSIKNHLGSLSSSVQPSLRNLGVWFDNFTVIRWTLLVWIVLVFHLTSRT</sequence>
<reference key="1">
    <citation type="journal article" date="2007" name="Nature">
        <title>The medaka draft genome and insights into vertebrate genome evolution.</title>
        <authorList>
            <person name="Kasahara M."/>
            <person name="Naruse K."/>
            <person name="Sasaki S."/>
            <person name="Nakatani Y."/>
            <person name="Qu W."/>
            <person name="Ahsan B."/>
            <person name="Yamada T."/>
            <person name="Nagayasu Y."/>
            <person name="Doi K."/>
            <person name="Kasai Y."/>
            <person name="Jindo T."/>
            <person name="Kobayashi D."/>
            <person name="Shimada A."/>
            <person name="Toyoda A."/>
            <person name="Kuroki Y."/>
            <person name="Fujiyama A."/>
            <person name="Sasaki T."/>
            <person name="Shimizu A."/>
            <person name="Asakawa S."/>
            <person name="Shimizu N."/>
            <person name="Hashimoto S."/>
            <person name="Yang J."/>
            <person name="Lee Y."/>
            <person name="Matsushima K."/>
            <person name="Sugano S."/>
            <person name="Sakaizumi M."/>
            <person name="Narita T."/>
            <person name="Ohishi K."/>
            <person name="Haga S."/>
            <person name="Ohta F."/>
            <person name="Nomoto H."/>
            <person name="Nogata K."/>
            <person name="Morishita T."/>
            <person name="Endo T."/>
            <person name="Shin-I T."/>
            <person name="Takeda H."/>
            <person name="Morishita S."/>
            <person name="Kohara Y."/>
        </authorList>
    </citation>
    <scope>NUCLEOTIDE SEQUENCE [LARGE SCALE GENOMIC DNA]</scope>
    <source>
        <strain>Hd-rR</strain>
    </source>
</reference>
<reference evidence="3 4" key="2">
    <citation type="submission" date="2017-04" db="EMBL/GenBank/DDBJ databases">
        <title>CpG methylation of centromeres and impact of large insertions on vertebrate speciation.</title>
        <authorList>
            <person name="Ichikawa K."/>
            <person name="Yoshimura J."/>
            <person name="Morishita S."/>
        </authorList>
    </citation>
    <scope>NUCLEOTIDE SEQUENCE</scope>
    <source>
        <strain evidence="3 4">HNI</strain>
    </source>
</reference>
<evidence type="ECO:0000313" key="4">
    <source>
        <dbReference type="Proteomes" id="UP000265180"/>
    </source>
</evidence>
<dbReference type="PANTHER" id="PTHR33332">
    <property type="entry name" value="REVERSE TRANSCRIPTASE DOMAIN-CONTAINING PROTEIN"/>
    <property type="match status" value="1"/>
</dbReference>
<accession>A0A3P9LM88</accession>
<protein>
    <recommendedName>
        <fullName evidence="2">Reverse transcriptase domain-containing protein</fullName>
    </recommendedName>
</protein>
<keyword evidence="1" id="KW-1133">Transmembrane helix</keyword>
<reference evidence="3" key="4">
    <citation type="submission" date="2025-09" db="UniProtKB">
        <authorList>
            <consortium name="Ensembl"/>
        </authorList>
    </citation>
    <scope>IDENTIFICATION</scope>
    <source>
        <strain evidence="3">HNI</strain>
    </source>
</reference>
<keyword evidence="1" id="KW-0812">Transmembrane</keyword>
<dbReference type="Ensembl" id="ENSORLT00020013881.1">
    <property type="protein sequence ID" value="ENSORLP00020021713.1"/>
    <property type="gene ID" value="ENSORLG00020001640.1"/>
</dbReference>
<dbReference type="AlphaFoldDB" id="A0A3P9LM88"/>
<reference evidence="3" key="3">
    <citation type="submission" date="2025-08" db="UniProtKB">
        <authorList>
            <consortium name="Ensembl"/>
        </authorList>
    </citation>
    <scope>IDENTIFICATION</scope>
    <source>
        <strain evidence="3">HNI</strain>
    </source>
</reference>
<feature type="transmembrane region" description="Helical" evidence="1">
    <location>
        <begin position="175"/>
        <end position="197"/>
    </location>
</feature>
<evidence type="ECO:0000256" key="1">
    <source>
        <dbReference type="SAM" id="Phobius"/>
    </source>
</evidence>
<dbReference type="Proteomes" id="UP000265180">
    <property type="component" value="Chromosome 7"/>
</dbReference>
<dbReference type="InterPro" id="IPR000477">
    <property type="entry name" value="RT_dom"/>
</dbReference>
<dbReference type="Pfam" id="PF00078">
    <property type="entry name" value="RVT_1"/>
    <property type="match status" value="1"/>
</dbReference>
<evidence type="ECO:0000259" key="2">
    <source>
        <dbReference type="PROSITE" id="PS50878"/>
    </source>
</evidence>
<dbReference type="InterPro" id="IPR043502">
    <property type="entry name" value="DNA/RNA_pol_sf"/>
</dbReference>
<organism evidence="3 4">
    <name type="scientific">Oryzias latipes</name>
    <name type="common">Japanese rice fish</name>
    <name type="synonym">Japanese killifish</name>
    <dbReference type="NCBI Taxonomy" id="8090"/>
    <lineage>
        <taxon>Eukaryota</taxon>
        <taxon>Metazoa</taxon>
        <taxon>Chordata</taxon>
        <taxon>Craniata</taxon>
        <taxon>Vertebrata</taxon>
        <taxon>Euteleostomi</taxon>
        <taxon>Actinopterygii</taxon>
        <taxon>Neopterygii</taxon>
        <taxon>Teleostei</taxon>
        <taxon>Neoteleostei</taxon>
        <taxon>Acanthomorphata</taxon>
        <taxon>Ovalentaria</taxon>
        <taxon>Atherinomorphae</taxon>
        <taxon>Beloniformes</taxon>
        <taxon>Adrianichthyidae</taxon>
        <taxon>Oryziinae</taxon>
        <taxon>Oryzias</taxon>
    </lineage>
</organism>